<evidence type="ECO:0000256" key="2">
    <source>
        <dbReference type="ARBA" id="ARBA00005582"/>
    </source>
</evidence>
<feature type="compositionally biased region" description="Basic residues" evidence="6">
    <location>
        <begin position="48"/>
        <end position="68"/>
    </location>
</feature>
<name>A0A9D5CYD2_9LILI</name>
<dbReference type="PROSITE" id="PS00893">
    <property type="entry name" value="NUDIX_BOX"/>
    <property type="match status" value="1"/>
</dbReference>
<keyword evidence="3" id="KW-0479">Metal-binding</keyword>
<dbReference type="PANTHER" id="PTHR12629">
    <property type="entry name" value="DIPHOSPHOINOSITOL POLYPHOSPHATE PHOSPHOHYDROLASE"/>
    <property type="match status" value="1"/>
</dbReference>
<keyword evidence="5" id="KW-0460">Magnesium</keyword>
<evidence type="ECO:0000256" key="6">
    <source>
        <dbReference type="SAM" id="MobiDB-lite"/>
    </source>
</evidence>
<comment type="similarity">
    <text evidence="2">Belongs to the Nudix hydrolase family.</text>
</comment>
<proteinExistence type="inferred from homology"/>
<reference evidence="8" key="1">
    <citation type="submission" date="2021-03" db="EMBL/GenBank/DDBJ databases">
        <authorList>
            <person name="Li Z."/>
            <person name="Yang C."/>
        </authorList>
    </citation>
    <scope>NUCLEOTIDE SEQUENCE</scope>
    <source>
        <strain evidence="8">Dzin_1.0</strain>
        <tissue evidence="8">Leaf</tissue>
    </source>
</reference>
<feature type="region of interest" description="Disordered" evidence="6">
    <location>
        <begin position="355"/>
        <end position="376"/>
    </location>
</feature>
<dbReference type="InterPro" id="IPR047198">
    <property type="entry name" value="DDP-like_NUDIX"/>
</dbReference>
<organism evidence="8 9">
    <name type="scientific">Dioscorea zingiberensis</name>
    <dbReference type="NCBI Taxonomy" id="325984"/>
    <lineage>
        <taxon>Eukaryota</taxon>
        <taxon>Viridiplantae</taxon>
        <taxon>Streptophyta</taxon>
        <taxon>Embryophyta</taxon>
        <taxon>Tracheophyta</taxon>
        <taxon>Spermatophyta</taxon>
        <taxon>Magnoliopsida</taxon>
        <taxon>Liliopsida</taxon>
        <taxon>Dioscoreales</taxon>
        <taxon>Dioscoreaceae</taxon>
        <taxon>Dioscorea</taxon>
    </lineage>
</organism>
<comment type="caution">
    <text evidence="8">The sequence shown here is derived from an EMBL/GenBank/DDBJ whole genome shotgun (WGS) entry which is preliminary data.</text>
</comment>
<dbReference type="GO" id="GO:0016462">
    <property type="term" value="F:pyrophosphatase activity"/>
    <property type="evidence" value="ECO:0007669"/>
    <property type="project" value="InterPro"/>
</dbReference>
<dbReference type="GO" id="GO:0046872">
    <property type="term" value="F:metal ion binding"/>
    <property type="evidence" value="ECO:0007669"/>
    <property type="project" value="UniProtKB-KW"/>
</dbReference>
<feature type="compositionally biased region" description="Basic and acidic residues" evidence="6">
    <location>
        <begin position="69"/>
        <end position="78"/>
    </location>
</feature>
<sequence>MVVTRSRASAVLRHTSNPIGKRRSLRLLDRTLAPPSAPSPPSAAAKRREVKKPAAKKKLKAKKATAKRARAEEFEPRNHPCSKPEPVDVRTPGHEQWNYANVNYDSEPEVTSPFMGTLWQSKVPISRRLHESPIRYAAVEPVPVVVDEVAFASTVVSGVGSSCTGARGDAAASLEQGPATSAVQGSGKAAASMSDLVARTGRHQQRYEDGYRLVAGCIPFRYRDSDEGPKKIVEVLMINSQSGPGLLFPKGGWENDETVQQAAVREAIEEAGVRGDLMKFLGDYCFKSKSHQDEFSPEGWCKAAMFALFVKEELHSWPEQSTFGSDNGSPFLKLYNNADINGWRKHLRHSQSGMLTRFRSKERKTPFPSVHPLQDR</sequence>
<evidence type="ECO:0000256" key="5">
    <source>
        <dbReference type="ARBA" id="ARBA00022842"/>
    </source>
</evidence>
<keyword evidence="4" id="KW-0378">Hydrolase</keyword>
<evidence type="ECO:0000313" key="8">
    <source>
        <dbReference type="EMBL" id="KAJ0980982.1"/>
    </source>
</evidence>
<dbReference type="InterPro" id="IPR020084">
    <property type="entry name" value="NUDIX_hydrolase_CS"/>
</dbReference>
<dbReference type="AlphaFoldDB" id="A0A9D5CYD2"/>
<evidence type="ECO:0000256" key="4">
    <source>
        <dbReference type="ARBA" id="ARBA00022801"/>
    </source>
</evidence>
<dbReference type="CDD" id="cd04666">
    <property type="entry name" value="NUDIX_DIPP2_like_Nudt4"/>
    <property type="match status" value="1"/>
</dbReference>
<dbReference type="InterPro" id="IPR000086">
    <property type="entry name" value="NUDIX_hydrolase_dom"/>
</dbReference>
<feature type="region of interest" description="Disordered" evidence="6">
    <location>
        <begin position="1"/>
        <end position="93"/>
    </location>
</feature>
<evidence type="ECO:0000313" key="9">
    <source>
        <dbReference type="Proteomes" id="UP001085076"/>
    </source>
</evidence>
<protein>
    <recommendedName>
        <fullName evidence="7">Nudix hydrolase domain-containing protein</fullName>
    </recommendedName>
</protein>
<dbReference type="InterPro" id="IPR015797">
    <property type="entry name" value="NUDIX_hydrolase-like_dom_sf"/>
</dbReference>
<dbReference type="GO" id="GO:0005737">
    <property type="term" value="C:cytoplasm"/>
    <property type="evidence" value="ECO:0007669"/>
    <property type="project" value="TreeGrafter"/>
</dbReference>
<dbReference type="OrthoDB" id="2011998at2759"/>
<evidence type="ECO:0000256" key="1">
    <source>
        <dbReference type="ARBA" id="ARBA00001946"/>
    </source>
</evidence>
<accession>A0A9D5CYD2</accession>
<dbReference type="GO" id="GO:0005634">
    <property type="term" value="C:nucleus"/>
    <property type="evidence" value="ECO:0007669"/>
    <property type="project" value="TreeGrafter"/>
</dbReference>
<dbReference type="Proteomes" id="UP001085076">
    <property type="component" value="Miscellaneous, Linkage group lg02"/>
</dbReference>
<evidence type="ECO:0000259" key="7">
    <source>
        <dbReference type="PROSITE" id="PS51462"/>
    </source>
</evidence>
<dbReference type="EMBL" id="JAGGNH010000002">
    <property type="protein sequence ID" value="KAJ0980982.1"/>
    <property type="molecule type" value="Genomic_DNA"/>
</dbReference>
<dbReference type="PANTHER" id="PTHR12629:SF0">
    <property type="entry name" value="DIPHOSPHOINOSITOL-POLYPHOSPHATE DIPHOSPHATASE"/>
    <property type="match status" value="1"/>
</dbReference>
<feature type="domain" description="Nudix hydrolase" evidence="7">
    <location>
        <begin position="210"/>
        <end position="368"/>
    </location>
</feature>
<dbReference type="Gene3D" id="3.90.79.10">
    <property type="entry name" value="Nucleoside Triphosphate Pyrophosphohydrolase"/>
    <property type="match status" value="1"/>
</dbReference>
<dbReference type="PROSITE" id="PS51462">
    <property type="entry name" value="NUDIX"/>
    <property type="match status" value="1"/>
</dbReference>
<keyword evidence="9" id="KW-1185">Reference proteome</keyword>
<reference evidence="8" key="2">
    <citation type="journal article" date="2022" name="Hortic Res">
        <title>The genome of Dioscorea zingiberensis sheds light on the biosynthesis, origin and evolution of the medicinally important diosgenin saponins.</title>
        <authorList>
            <person name="Li Y."/>
            <person name="Tan C."/>
            <person name="Li Z."/>
            <person name="Guo J."/>
            <person name="Li S."/>
            <person name="Chen X."/>
            <person name="Wang C."/>
            <person name="Dai X."/>
            <person name="Yang H."/>
            <person name="Song W."/>
            <person name="Hou L."/>
            <person name="Xu J."/>
            <person name="Tong Z."/>
            <person name="Xu A."/>
            <person name="Yuan X."/>
            <person name="Wang W."/>
            <person name="Yang Q."/>
            <person name="Chen L."/>
            <person name="Sun Z."/>
            <person name="Wang K."/>
            <person name="Pan B."/>
            <person name="Chen J."/>
            <person name="Bao Y."/>
            <person name="Liu F."/>
            <person name="Qi X."/>
            <person name="Gang D.R."/>
            <person name="Wen J."/>
            <person name="Li J."/>
        </authorList>
    </citation>
    <scope>NUCLEOTIDE SEQUENCE</scope>
    <source>
        <strain evidence="8">Dzin_1.0</strain>
    </source>
</reference>
<dbReference type="SUPFAM" id="SSF55811">
    <property type="entry name" value="Nudix"/>
    <property type="match status" value="1"/>
</dbReference>
<dbReference type="Pfam" id="PF00293">
    <property type="entry name" value="NUDIX"/>
    <property type="match status" value="1"/>
</dbReference>
<comment type="cofactor">
    <cofactor evidence="1">
        <name>Mg(2+)</name>
        <dbReference type="ChEBI" id="CHEBI:18420"/>
    </cofactor>
</comment>
<gene>
    <name evidence="8" type="ORF">J5N97_009237</name>
</gene>
<evidence type="ECO:0000256" key="3">
    <source>
        <dbReference type="ARBA" id="ARBA00022723"/>
    </source>
</evidence>